<sequence length="84" mass="9285">MHGHDHSALEQLQLILLKLNLKPYILQNTSGNGLTIIEALEKEICTPTRSTKFGIVLLTPDDFGYAKSKGETAAKPRARQNVIL</sequence>
<dbReference type="InterPro" id="IPR019302">
    <property type="entry name" value="CAP12/PCTIR_TIR_dom"/>
</dbReference>
<keyword evidence="3" id="KW-1185">Reference proteome</keyword>
<dbReference type="EMBL" id="BAABIZ010000021">
    <property type="protein sequence ID" value="GAA5110267.1"/>
    <property type="molecule type" value="Genomic_DNA"/>
</dbReference>
<organism evidence="2 3">
    <name type="scientific">Bartonella jaculi</name>
    <dbReference type="NCBI Taxonomy" id="686226"/>
    <lineage>
        <taxon>Bacteria</taxon>
        <taxon>Pseudomonadati</taxon>
        <taxon>Pseudomonadota</taxon>
        <taxon>Alphaproteobacteria</taxon>
        <taxon>Hyphomicrobiales</taxon>
        <taxon>Bartonellaceae</taxon>
        <taxon>Bartonella</taxon>
    </lineage>
</organism>
<evidence type="ECO:0000259" key="1">
    <source>
        <dbReference type="Pfam" id="PF10137"/>
    </source>
</evidence>
<name>A0ABP9N5Q3_9HYPH</name>
<feature type="domain" description="CD-NTase-associated protein 12/Pycsar effector protein TIR" evidence="1">
    <location>
        <begin position="2"/>
        <end position="83"/>
    </location>
</feature>
<dbReference type="Proteomes" id="UP001500864">
    <property type="component" value="Unassembled WGS sequence"/>
</dbReference>
<accession>A0ABP9N5Q3</accession>
<proteinExistence type="predicted"/>
<gene>
    <name evidence="2" type="ORF">GCM10023261_13840</name>
</gene>
<protein>
    <recommendedName>
        <fullName evidence="1">CD-NTase-associated protein 12/Pycsar effector protein TIR domain-containing protein</fullName>
    </recommendedName>
</protein>
<reference evidence="3" key="1">
    <citation type="journal article" date="2019" name="Int. J. Syst. Evol. Microbiol.">
        <title>The Global Catalogue of Microorganisms (GCM) 10K type strain sequencing project: providing services to taxonomists for standard genome sequencing and annotation.</title>
        <authorList>
            <consortium name="The Broad Institute Genomics Platform"/>
            <consortium name="The Broad Institute Genome Sequencing Center for Infectious Disease"/>
            <person name="Wu L."/>
            <person name="Ma J."/>
        </authorList>
    </citation>
    <scope>NUCLEOTIDE SEQUENCE [LARGE SCALE GENOMIC DNA]</scope>
    <source>
        <strain evidence="3">JCM 17712</strain>
    </source>
</reference>
<comment type="caution">
    <text evidence="2">The sequence shown here is derived from an EMBL/GenBank/DDBJ whole genome shotgun (WGS) entry which is preliminary data.</text>
</comment>
<dbReference type="Pfam" id="PF10137">
    <property type="entry name" value="CAP12-PCTIR_TIR"/>
    <property type="match status" value="1"/>
</dbReference>
<evidence type="ECO:0000313" key="3">
    <source>
        <dbReference type="Proteomes" id="UP001500864"/>
    </source>
</evidence>
<evidence type="ECO:0000313" key="2">
    <source>
        <dbReference type="EMBL" id="GAA5110267.1"/>
    </source>
</evidence>